<gene>
    <name evidence="1" type="ORF">HMPREF9372_2972</name>
</gene>
<sequence length="193" mass="22774">MKSTPEHYIILYYTDEQDIRFHSTANFRGDFEMKLHQLFEMQKALDAYIQANHQQAETFNERGLALLVELSELANETRCFKFWSTKGPSADEVVLEEYVDSIHFLLSLGIEKGFDDLDEWPTSDELERDLTQLFLQTGQSIYKFLDDLTFDNYKDVWMRYGALAKTLGFTEQQIIQAYIDKNEENYARQRNGY</sequence>
<dbReference type="CDD" id="cd11527">
    <property type="entry name" value="NTP-PPase_dUTPase"/>
    <property type="match status" value="1"/>
</dbReference>
<organism evidence="1 2">
    <name type="scientific">Sporosarcina newyorkensis 2681</name>
    <dbReference type="NCBI Taxonomy" id="1027292"/>
    <lineage>
        <taxon>Bacteria</taxon>
        <taxon>Bacillati</taxon>
        <taxon>Bacillota</taxon>
        <taxon>Bacilli</taxon>
        <taxon>Bacillales</taxon>
        <taxon>Caryophanaceae</taxon>
        <taxon>Sporosarcina</taxon>
    </lineage>
</organism>
<dbReference type="HOGENOM" id="CLU_105318_0_0_9"/>
<protein>
    <submittedName>
        <fullName evidence="1">dUTPase</fullName>
    </submittedName>
</protein>
<dbReference type="eggNOG" id="COG4508">
    <property type="taxonomic scope" value="Bacteria"/>
</dbReference>
<dbReference type="InterPro" id="IPR016947">
    <property type="entry name" value="UCP030140"/>
</dbReference>
<accession>F9DVZ1</accession>
<dbReference type="EMBL" id="AFPZ01000096">
    <property type="protein sequence ID" value="EGQ22280.1"/>
    <property type="molecule type" value="Genomic_DNA"/>
</dbReference>
<name>F9DVZ1_9BACL</name>
<evidence type="ECO:0000313" key="1">
    <source>
        <dbReference type="EMBL" id="EGQ22280.1"/>
    </source>
</evidence>
<dbReference type="Proteomes" id="UP000005316">
    <property type="component" value="Unassembled WGS sequence"/>
</dbReference>
<dbReference type="PIRSF" id="PIRSF030140">
    <property type="entry name" value="UCP030140"/>
    <property type="match status" value="1"/>
</dbReference>
<proteinExistence type="predicted"/>
<comment type="caution">
    <text evidence="1">The sequence shown here is derived from an EMBL/GenBank/DDBJ whole genome shotgun (WGS) entry which is preliminary data.</text>
</comment>
<dbReference type="STRING" id="759851.SAMN04244570_1177"/>
<dbReference type="AlphaFoldDB" id="F9DVZ1"/>
<dbReference type="InterPro" id="IPR014871">
    <property type="entry name" value="dUTPase/dCTP_pyrophosphatase"/>
</dbReference>
<dbReference type="Gene3D" id="1.10.4010.10">
    <property type="entry name" value="Type II deoxyuridine triphosphatase"/>
    <property type="match status" value="1"/>
</dbReference>
<evidence type="ECO:0000313" key="2">
    <source>
        <dbReference type="Proteomes" id="UP000005316"/>
    </source>
</evidence>
<dbReference type="SUPFAM" id="SSF101386">
    <property type="entry name" value="all-alpha NTP pyrophosphatases"/>
    <property type="match status" value="1"/>
</dbReference>
<reference evidence="1 2" key="1">
    <citation type="submission" date="2011-04" db="EMBL/GenBank/DDBJ databases">
        <authorList>
            <person name="Muzny D."/>
            <person name="Qin X."/>
            <person name="Deng J."/>
            <person name="Jiang H."/>
            <person name="Liu Y."/>
            <person name="Qu J."/>
            <person name="Song X.-Z."/>
            <person name="Zhang L."/>
            <person name="Thornton R."/>
            <person name="Coyle M."/>
            <person name="Francisco L."/>
            <person name="Jackson L."/>
            <person name="Javaid M."/>
            <person name="Korchina V."/>
            <person name="Kovar C."/>
            <person name="Mata R."/>
            <person name="Mathew T."/>
            <person name="Ngo R."/>
            <person name="Nguyen L."/>
            <person name="Nguyen N."/>
            <person name="Okwuonu G."/>
            <person name="Ongeri F."/>
            <person name="Pham C."/>
            <person name="Simmons D."/>
            <person name="Wilczek-Boney K."/>
            <person name="Hale W."/>
            <person name="Jakkamsetti A."/>
            <person name="Pham P."/>
            <person name="Ruth R."/>
            <person name="San Lucas F."/>
            <person name="Warren J."/>
            <person name="Zhang J."/>
            <person name="Zhao Z."/>
            <person name="Zhou C."/>
            <person name="Zhu D."/>
            <person name="Lee S."/>
            <person name="Bess C."/>
            <person name="Blankenburg K."/>
            <person name="Forbes L."/>
            <person name="Fu Q."/>
            <person name="Gubbala S."/>
            <person name="Hirani K."/>
            <person name="Jayaseelan J.C."/>
            <person name="Lara F."/>
            <person name="Munidasa M."/>
            <person name="Palculict T."/>
            <person name="Patil S."/>
            <person name="Pu L.-L."/>
            <person name="Saada N."/>
            <person name="Tang L."/>
            <person name="Weissenberger G."/>
            <person name="Zhu Y."/>
            <person name="Hemphill L."/>
            <person name="Shang Y."/>
            <person name="Youmans B."/>
            <person name="Ayvaz T."/>
            <person name="Ross M."/>
            <person name="Santibanez J."/>
            <person name="Aqrawi P."/>
            <person name="Gross S."/>
            <person name="Joshi V."/>
            <person name="Fowler G."/>
            <person name="Nazareth L."/>
            <person name="Reid J."/>
            <person name="Worley K."/>
            <person name="Petrosino J."/>
            <person name="Highlander S."/>
            <person name="Gibbs R."/>
        </authorList>
    </citation>
    <scope>NUCLEOTIDE SEQUENCE [LARGE SCALE GENOMIC DNA]</scope>
    <source>
        <strain evidence="1 2">2681</strain>
    </source>
</reference>
<dbReference type="Pfam" id="PF08761">
    <property type="entry name" value="dUTPase_2"/>
    <property type="match status" value="1"/>
</dbReference>